<gene>
    <name evidence="2" type="ORF">EDC22_104199</name>
</gene>
<dbReference type="EMBL" id="SMAK01000004">
    <property type="protein sequence ID" value="TCT11439.1"/>
    <property type="molecule type" value="Genomic_DNA"/>
</dbReference>
<dbReference type="Proteomes" id="UP000295678">
    <property type="component" value="Unassembled WGS sequence"/>
</dbReference>
<comment type="caution">
    <text evidence="2">The sequence shown here is derived from an EMBL/GenBank/DDBJ whole genome shotgun (WGS) entry which is preliminary data.</text>
</comment>
<name>A0A4R3MGG8_9HYPH</name>
<sequence length="186" mass="19302">MIAILSESPVDAPGIESLLDEAFGPRRRMKTAERLREGRKPADGLALVAVSSAGLIGTVRLWEVDAGGVPALLLGPVAVRCDWQGQGIGGRLVRTALKRAEMAGHKAVILVGDAPYYGRFGFGRDVVAGLALPGPVDPQRFLGLELEPGALSGANGLVRGTGAPQTAVPGAALVDMDRVAVPGYRF</sequence>
<evidence type="ECO:0000313" key="3">
    <source>
        <dbReference type="Proteomes" id="UP000295678"/>
    </source>
</evidence>
<dbReference type="RefSeq" id="WP_132806197.1">
    <property type="nucleotide sequence ID" value="NZ_SMAK01000004.1"/>
</dbReference>
<keyword evidence="2" id="KW-0808">Transferase</keyword>
<dbReference type="OrthoDB" id="9815099at2"/>
<protein>
    <submittedName>
        <fullName evidence="2">Putative N-acetyltransferase YhbS</fullName>
    </submittedName>
</protein>
<dbReference type="PROSITE" id="PS51186">
    <property type="entry name" value="GNAT"/>
    <property type="match status" value="1"/>
</dbReference>
<evidence type="ECO:0000313" key="2">
    <source>
        <dbReference type="EMBL" id="TCT11439.1"/>
    </source>
</evidence>
<proteinExistence type="predicted"/>
<evidence type="ECO:0000259" key="1">
    <source>
        <dbReference type="PROSITE" id="PS51186"/>
    </source>
</evidence>
<dbReference type="AlphaFoldDB" id="A0A4R3MGG8"/>
<feature type="domain" description="N-acetyltransferase" evidence="1">
    <location>
        <begin position="2"/>
        <end position="143"/>
    </location>
</feature>
<accession>A0A4R3MGG8</accession>
<dbReference type="Gene3D" id="3.40.630.30">
    <property type="match status" value="1"/>
</dbReference>
<organism evidence="2 3">
    <name type="scientific">Tepidamorphus gemmatus</name>
    <dbReference type="NCBI Taxonomy" id="747076"/>
    <lineage>
        <taxon>Bacteria</taxon>
        <taxon>Pseudomonadati</taxon>
        <taxon>Pseudomonadota</taxon>
        <taxon>Alphaproteobacteria</taxon>
        <taxon>Hyphomicrobiales</taxon>
        <taxon>Tepidamorphaceae</taxon>
        <taxon>Tepidamorphus</taxon>
    </lineage>
</organism>
<reference evidence="2 3" key="1">
    <citation type="submission" date="2019-03" db="EMBL/GenBank/DDBJ databases">
        <title>Genomic Encyclopedia of Type Strains, Phase IV (KMG-IV): sequencing the most valuable type-strain genomes for metagenomic binning, comparative biology and taxonomic classification.</title>
        <authorList>
            <person name="Goeker M."/>
        </authorList>
    </citation>
    <scope>NUCLEOTIDE SEQUENCE [LARGE SCALE GENOMIC DNA]</scope>
    <source>
        <strain evidence="2 3">DSM 19345</strain>
    </source>
</reference>
<dbReference type="InterPro" id="IPR016181">
    <property type="entry name" value="Acyl_CoA_acyltransferase"/>
</dbReference>
<dbReference type="GO" id="GO:0016747">
    <property type="term" value="F:acyltransferase activity, transferring groups other than amino-acyl groups"/>
    <property type="evidence" value="ECO:0007669"/>
    <property type="project" value="InterPro"/>
</dbReference>
<dbReference type="InterPro" id="IPR000182">
    <property type="entry name" value="GNAT_dom"/>
</dbReference>
<dbReference type="CDD" id="cd04301">
    <property type="entry name" value="NAT_SF"/>
    <property type="match status" value="1"/>
</dbReference>
<dbReference type="SUPFAM" id="SSF55729">
    <property type="entry name" value="Acyl-CoA N-acyltransferases (Nat)"/>
    <property type="match status" value="1"/>
</dbReference>
<dbReference type="Pfam" id="PF13508">
    <property type="entry name" value="Acetyltransf_7"/>
    <property type="match status" value="1"/>
</dbReference>
<keyword evidence="3" id="KW-1185">Reference proteome</keyword>